<reference evidence="1 2" key="1">
    <citation type="submission" date="2024-07" db="EMBL/GenBank/DDBJ databases">
        <title>The genome sequence of type strain Sediminicola arcticus GDMCC 1.2805.</title>
        <authorList>
            <person name="Liu Y."/>
        </authorList>
    </citation>
    <scope>NUCLEOTIDE SEQUENCE [LARGE SCALE GENOMIC DNA]</scope>
    <source>
        <strain evidence="1 2">GDMCC 1.2805</strain>
    </source>
</reference>
<accession>A0ABV2SS90</accession>
<dbReference type="Pfam" id="PF02643">
    <property type="entry name" value="DUF192"/>
    <property type="match status" value="1"/>
</dbReference>
<gene>
    <name evidence="1" type="ORF">ABXZ36_05035</name>
</gene>
<dbReference type="PANTHER" id="PTHR37953:SF1">
    <property type="entry name" value="UPF0127 PROTEIN MJ1496"/>
    <property type="match status" value="1"/>
</dbReference>
<dbReference type="Gene3D" id="2.60.120.1140">
    <property type="entry name" value="Protein of unknown function DUF192"/>
    <property type="match status" value="1"/>
</dbReference>
<dbReference type="PROSITE" id="PS51257">
    <property type="entry name" value="PROKAR_LIPOPROTEIN"/>
    <property type="match status" value="1"/>
</dbReference>
<dbReference type="PANTHER" id="PTHR37953">
    <property type="entry name" value="UPF0127 PROTEIN MJ1496"/>
    <property type="match status" value="1"/>
</dbReference>
<keyword evidence="2" id="KW-1185">Reference proteome</keyword>
<comment type="caution">
    <text evidence="1">The sequence shown here is derived from an EMBL/GenBank/DDBJ whole genome shotgun (WGS) entry which is preliminary data.</text>
</comment>
<dbReference type="InterPro" id="IPR003795">
    <property type="entry name" value="DUF192"/>
</dbReference>
<dbReference type="EMBL" id="JBEXAE010000002">
    <property type="protein sequence ID" value="MET6990007.1"/>
    <property type="molecule type" value="Genomic_DNA"/>
</dbReference>
<dbReference type="Proteomes" id="UP001549799">
    <property type="component" value="Unassembled WGS sequence"/>
</dbReference>
<evidence type="ECO:0000313" key="2">
    <source>
        <dbReference type="Proteomes" id="UP001549799"/>
    </source>
</evidence>
<dbReference type="InterPro" id="IPR038695">
    <property type="entry name" value="Saro_0823-like_sf"/>
</dbReference>
<evidence type="ECO:0000313" key="1">
    <source>
        <dbReference type="EMBL" id="MET6990007.1"/>
    </source>
</evidence>
<protein>
    <submittedName>
        <fullName evidence="1">DUF192 domain-containing protein</fullName>
    </submittedName>
</protein>
<name>A0ABV2SS90_9FLAO</name>
<organism evidence="1 2">
    <name type="scientific">Sediminicola arcticus</name>
    <dbReference type="NCBI Taxonomy" id="1574308"/>
    <lineage>
        <taxon>Bacteria</taxon>
        <taxon>Pseudomonadati</taxon>
        <taxon>Bacteroidota</taxon>
        <taxon>Flavobacteriia</taxon>
        <taxon>Flavobacteriales</taxon>
        <taxon>Flavobacteriaceae</taxon>
        <taxon>Sediminicola</taxon>
    </lineage>
</organism>
<sequence length="164" mass="18949">MLFSKMLFTVLFVGMFLFLTSCKKEPRKALETTAITFTNEGKLSVFKKDRDSLITMMDIEIAESDYETATGLMYRKSMEEKQGMLFIFQDVAKHSFYMKNTEIPLDLIFIDENLTIVSFQKEAKPFDETSLSSEVSIKYVLEINAGLADKWILEVGDQITFERQ</sequence>
<proteinExistence type="predicted"/>
<dbReference type="RefSeq" id="WP_354614395.1">
    <property type="nucleotide sequence ID" value="NZ_JBEXAE010000002.1"/>
</dbReference>